<dbReference type="CDD" id="cd03141">
    <property type="entry name" value="GATase1_Hsp31_like"/>
    <property type="match status" value="1"/>
</dbReference>
<dbReference type="EMBL" id="CP162601">
    <property type="protein sequence ID" value="XDK25601.1"/>
    <property type="molecule type" value="Genomic_DNA"/>
</dbReference>
<dbReference type="GO" id="GO:0019172">
    <property type="term" value="F:glyoxalase III activity"/>
    <property type="evidence" value="ECO:0007669"/>
    <property type="project" value="TreeGrafter"/>
</dbReference>
<dbReference type="Pfam" id="PF01965">
    <property type="entry name" value="DJ-1_PfpI"/>
    <property type="match status" value="1"/>
</dbReference>
<evidence type="ECO:0000313" key="6">
    <source>
        <dbReference type="EMBL" id="XDK25601.1"/>
    </source>
</evidence>
<evidence type="ECO:0000256" key="3">
    <source>
        <dbReference type="ARBA" id="ARBA00038493"/>
    </source>
</evidence>
<name>A0AB39HBB4_9VIBR</name>
<evidence type="ECO:0000256" key="4">
    <source>
        <dbReference type="SAM" id="SignalP"/>
    </source>
</evidence>
<evidence type="ECO:0000256" key="1">
    <source>
        <dbReference type="ARBA" id="ARBA00023016"/>
    </source>
</evidence>
<keyword evidence="4" id="KW-0732">Signal</keyword>
<dbReference type="PANTHER" id="PTHR48094">
    <property type="entry name" value="PROTEIN/NUCLEIC ACID DEGLYCASE DJ-1-RELATED"/>
    <property type="match status" value="1"/>
</dbReference>
<organism evidence="6">
    <name type="scientific">Vibrio sp. HB236076</name>
    <dbReference type="NCBI Taxonomy" id="3232307"/>
    <lineage>
        <taxon>Bacteria</taxon>
        <taxon>Pseudomonadati</taxon>
        <taxon>Pseudomonadota</taxon>
        <taxon>Gammaproteobacteria</taxon>
        <taxon>Vibrionales</taxon>
        <taxon>Vibrionaceae</taxon>
        <taxon>Vibrio</taxon>
    </lineage>
</organism>
<dbReference type="Gene3D" id="3.40.50.880">
    <property type="match status" value="1"/>
</dbReference>
<feature type="chain" id="PRO_5044280091" evidence="4">
    <location>
        <begin position="25"/>
        <end position="291"/>
    </location>
</feature>
<keyword evidence="1" id="KW-0346">Stress response</keyword>
<protein>
    <submittedName>
        <fullName evidence="6">Type 1 glutamine amidotransferase domain-containing protein</fullName>
    </submittedName>
</protein>
<dbReference type="PANTHER" id="PTHR48094:SF11">
    <property type="entry name" value="GLUTATHIONE-INDEPENDENT GLYOXALASE HSP31-RELATED"/>
    <property type="match status" value="1"/>
</dbReference>
<dbReference type="SUPFAM" id="SSF52317">
    <property type="entry name" value="Class I glutamine amidotransferase-like"/>
    <property type="match status" value="1"/>
</dbReference>
<proteinExistence type="inferred from homology"/>
<dbReference type="RefSeq" id="WP_306101043.1">
    <property type="nucleotide sequence ID" value="NZ_CP162601.1"/>
</dbReference>
<dbReference type="InterPro" id="IPR029062">
    <property type="entry name" value="Class_I_gatase-like"/>
</dbReference>
<dbReference type="InterPro" id="IPR002818">
    <property type="entry name" value="DJ-1/PfpI"/>
</dbReference>
<dbReference type="KEGG" id="vih:AB0763_02845"/>
<feature type="signal peptide" evidence="4">
    <location>
        <begin position="1"/>
        <end position="24"/>
    </location>
</feature>
<evidence type="ECO:0000259" key="5">
    <source>
        <dbReference type="Pfam" id="PF01965"/>
    </source>
</evidence>
<dbReference type="AlphaFoldDB" id="A0AB39HBB4"/>
<reference evidence="6" key="1">
    <citation type="submission" date="2024-07" db="EMBL/GenBank/DDBJ databases">
        <title>Genome Analysis of a Potential Novel Vibrio Species Secreting pH- and Thermo-stable Alginate Lyase and its Application in Producing Alginate Oligosaccharides.</title>
        <authorList>
            <person name="Huang H."/>
            <person name="Bao K."/>
        </authorList>
    </citation>
    <scope>NUCLEOTIDE SEQUENCE</scope>
    <source>
        <strain evidence="6">HB236076</strain>
    </source>
</reference>
<dbReference type="GO" id="GO:0019243">
    <property type="term" value="P:methylglyoxal catabolic process to D-lactate via S-lactoyl-glutathione"/>
    <property type="evidence" value="ECO:0007669"/>
    <property type="project" value="TreeGrafter"/>
</dbReference>
<feature type="domain" description="DJ-1/PfpI" evidence="5">
    <location>
        <begin position="62"/>
        <end position="200"/>
    </location>
</feature>
<dbReference type="InterPro" id="IPR050325">
    <property type="entry name" value="Prot/Nucl_acid_deglycase"/>
</dbReference>
<dbReference type="GO" id="GO:0005737">
    <property type="term" value="C:cytoplasm"/>
    <property type="evidence" value="ECO:0007669"/>
    <property type="project" value="TreeGrafter"/>
</dbReference>
<sequence>MHRLPVNALLISALFVSHSTSVFASENTEMAAEKGQVLVLLSSESAMTLADGSQYQTGYYLNEFGVPADALLKAGYQLVIATPKGNAPRVDQNSVLPMYFDGSKQEMQRIEKVVNQLDGLRDPLSFDQLLQGGLQTYQAVFIPGGHAPLIDLANNPQVGEILRHFHQAKKPTAAICHGPIALLSAQAQPQEYLTAMVNGESQAAKQWIYQDYKMTIFSTPEEQVFEQSLGGKSLTYYPADAMKKAGGAMDYAEKWQPHVVVDRELITGQNPFSDDELAKQLLKALNAQTKQ</sequence>
<accession>A0AB39HBB4</accession>
<gene>
    <name evidence="6" type="ORF">AB0763_02845</name>
</gene>
<keyword evidence="6" id="KW-0315">Glutamine amidotransferase</keyword>
<keyword evidence="2" id="KW-0456">Lyase</keyword>
<evidence type="ECO:0000256" key="2">
    <source>
        <dbReference type="ARBA" id="ARBA00023239"/>
    </source>
</evidence>
<comment type="similarity">
    <text evidence="3">Belongs to the peptidase C56 family. HSP31-like subfamily.</text>
</comment>